<dbReference type="EC" id="2.7.8.13" evidence="7 8"/>
<keyword evidence="7" id="KW-0132">Cell division</keyword>
<evidence type="ECO:0000256" key="6">
    <source>
        <dbReference type="ARBA" id="ARBA00023136"/>
    </source>
</evidence>
<keyword evidence="7" id="KW-0479">Metal-binding</keyword>
<keyword evidence="7" id="KW-0460">Magnesium</keyword>
<dbReference type="InterPro" id="IPR018480">
    <property type="entry name" value="PNAcMuramoyl-5peptid_Trfase_CS"/>
</dbReference>
<feature type="transmembrane region" description="Helical" evidence="7">
    <location>
        <begin position="35"/>
        <end position="54"/>
    </location>
</feature>
<comment type="pathway">
    <text evidence="7">Cell wall biogenesis; peptidoglycan biosynthesis.</text>
</comment>
<gene>
    <name evidence="7" type="primary">mraY</name>
    <name evidence="9" type="ORF">ISF26_09655</name>
</gene>
<dbReference type="HAMAP" id="MF_00038">
    <property type="entry name" value="MraY"/>
    <property type="match status" value="1"/>
</dbReference>
<sequence length="350" mass="36178">MELVSRPPTGWRSALAAGAVVIAAIAWLAPAQLVVFGVTLLLVALTGFVAVPLLRRWKAQQFIRADGPQSHLKKAGTPTMGGIFFIPWALVVPFAFAGWNLELVAAVALAGAYGLVGWIDDFQIIRQQSNNGITPRQKMLLLIASGVAFCLFHGLSGHGTATVGLGELGIVFWPLALLALTGTANAVNITDGLDGLAGGTGAIAATALGLIVLAAHPALAVLCFALAGACLGFLVHNRHKATVFMGDTGSLAIGGALAAVAVLSGQLVALALVGGVFVVEALSVIAQVGYFKATKGPDGKGKRLLRMAPLHHHFELGGLHETQVVTRFYLAGASLALLTWWLHTGWTAGA</sequence>
<comment type="subcellular location">
    <subcellularLocation>
        <location evidence="7">Cell membrane</location>
        <topology evidence="7">Multi-pass membrane protein</topology>
    </subcellularLocation>
    <subcellularLocation>
        <location evidence="1">Membrane</location>
        <topology evidence="1">Multi-pass membrane protein</topology>
    </subcellularLocation>
</comment>
<evidence type="ECO:0000256" key="4">
    <source>
        <dbReference type="ARBA" id="ARBA00022692"/>
    </source>
</evidence>
<feature type="transmembrane region" description="Helical" evidence="7">
    <location>
        <begin position="218"/>
        <end position="236"/>
    </location>
</feature>
<comment type="similarity">
    <text evidence="2 7">Belongs to the glycosyltransferase 4 family. MraY subfamily.</text>
</comment>
<feature type="transmembrane region" description="Helical" evidence="7">
    <location>
        <begin position="192"/>
        <end position="212"/>
    </location>
</feature>
<keyword evidence="3 7" id="KW-0808">Transferase</keyword>
<keyword evidence="5 7" id="KW-1133">Transmembrane helix</keyword>
<dbReference type="Pfam" id="PF00953">
    <property type="entry name" value="Glycos_transf_4"/>
    <property type="match status" value="1"/>
</dbReference>
<dbReference type="PROSITE" id="PS01347">
    <property type="entry name" value="MRAY_1"/>
    <property type="match status" value="1"/>
</dbReference>
<evidence type="ECO:0000256" key="1">
    <source>
        <dbReference type="ARBA" id="ARBA00004141"/>
    </source>
</evidence>
<dbReference type="EMBL" id="CP063845">
    <property type="protein sequence ID" value="UFP96450.1"/>
    <property type="molecule type" value="Genomic_DNA"/>
</dbReference>
<evidence type="ECO:0000256" key="8">
    <source>
        <dbReference type="NCBIfam" id="TIGR00445"/>
    </source>
</evidence>
<dbReference type="PANTHER" id="PTHR22926:SF5">
    <property type="entry name" value="PHOSPHO-N-ACETYLMURAMOYL-PENTAPEPTIDE-TRANSFERASE HOMOLOG"/>
    <property type="match status" value="1"/>
</dbReference>
<comment type="cofactor">
    <cofactor evidence="7">
        <name>Mg(2+)</name>
        <dbReference type="ChEBI" id="CHEBI:18420"/>
    </cofactor>
</comment>
<keyword evidence="7" id="KW-0133">Cell shape</keyword>
<feature type="transmembrane region" description="Helical" evidence="7">
    <location>
        <begin position="161"/>
        <end position="180"/>
    </location>
</feature>
<keyword evidence="10" id="KW-1185">Reference proteome</keyword>
<reference evidence="9 10" key="1">
    <citation type="journal article" date="2021" name="Genome Biol. Evol.">
        <title>Complete Genome Sequencing of a Novel Gloeobacter Species from a Waterfall Cave in Mexico.</title>
        <authorList>
            <person name="Saw J.H."/>
            <person name="Cardona T."/>
            <person name="Montejano G."/>
        </authorList>
    </citation>
    <scope>NUCLEOTIDE SEQUENCE [LARGE SCALE GENOMIC DNA]</scope>
    <source>
        <strain evidence="9">MG652769</strain>
    </source>
</reference>
<evidence type="ECO:0000256" key="5">
    <source>
        <dbReference type="ARBA" id="ARBA00022989"/>
    </source>
</evidence>
<evidence type="ECO:0000313" key="10">
    <source>
        <dbReference type="Proteomes" id="UP001054846"/>
    </source>
</evidence>
<protein>
    <recommendedName>
        <fullName evidence="7 8">Phospho-N-acetylmuramoyl-pentapeptide-transferase</fullName>
        <ecNumber evidence="7 8">2.7.8.13</ecNumber>
    </recommendedName>
    <alternativeName>
        <fullName evidence="7">UDP-MurNAc-pentapeptide phosphotransferase</fullName>
    </alternativeName>
</protein>
<comment type="function">
    <text evidence="7">Catalyzes the initial step of the lipid cycle reactions in the biosynthesis of the cell wall peptidoglycan: transfers peptidoglycan precursor phospho-MurNAc-pentapeptide from UDP-MurNAc-pentapeptide onto the lipid carrier undecaprenyl phosphate, yielding undecaprenyl-pyrophosphoryl-MurNAc-pentapeptide, known as lipid I.</text>
</comment>
<dbReference type="InterPro" id="IPR000715">
    <property type="entry name" value="Glycosyl_transferase_4"/>
</dbReference>
<evidence type="ECO:0000256" key="2">
    <source>
        <dbReference type="ARBA" id="ARBA00005583"/>
    </source>
</evidence>
<keyword evidence="4 7" id="KW-0812">Transmembrane</keyword>
<keyword evidence="7" id="KW-0131">Cell cycle</keyword>
<dbReference type="PROSITE" id="PS01348">
    <property type="entry name" value="MRAY_2"/>
    <property type="match status" value="1"/>
</dbReference>
<dbReference type="GO" id="GO:0016740">
    <property type="term" value="F:transferase activity"/>
    <property type="evidence" value="ECO:0007669"/>
    <property type="project" value="UniProtKB-KW"/>
</dbReference>
<dbReference type="NCBIfam" id="TIGR00445">
    <property type="entry name" value="mraY"/>
    <property type="match status" value="1"/>
</dbReference>
<organism evidence="9 10">
    <name type="scientific">Gloeobacter morelensis MG652769</name>
    <dbReference type="NCBI Taxonomy" id="2781736"/>
    <lineage>
        <taxon>Bacteria</taxon>
        <taxon>Bacillati</taxon>
        <taxon>Cyanobacteriota</taxon>
        <taxon>Cyanophyceae</taxon>
        <taxon>Gloeobacterales</taxon>
        <taxon>Gloeobacteraceae</taxon>
        <taxon>Gloeobacter</taxon>
        <taxon>Gloeobacter morelensis</taxon>
    </lineage>
</organism>
<dbReference type="RefSeq" id="WP_230843686.1">
    <property type="nucleotide sequence ID" value="NZ_CP063845.1"/>
</dbReference>
<evidence type="ECO:0000256" key="7">
    <source>
        <dbReference type="HAMAP-Rule" id="MF_00038"/>
    </source>
</evidence>
<dbReference type="InterPro" id="IPR003524">
    <property type="entry name" value="PNAcMuramoyl-5peptid_Trfase"/>
</dbReference>
<evidence type="ECO:0000313" key="9">
    <source>
        <dbReference type="EMBL" id="UFP96450.1"/>
    </source>
</evidence>
<proteinExistence type="inferred from homology"/>
<keyword evidence="7" id="KW-0961">Cell wall biogenesis/degradation</keyword>
<dbReference type="PANTHER" id="PTHR22926">
    <property type="entry name" value="PHOSPHO-N-ACETYLMURAMOYL-PENTAPEPTIDE-TRANSFERASE"/>
    <property type="match status" value="1"/>
</dbReference>
<feature type="transmembrane region" description="Helical" evidence="7">
    <location>
        <begin position="243"/>
        <end position="263"/>
    </location>
</feature>
<dbReference type="Pfam" id="PF10555">
    <property type="entry name" value="MraY_sig1"/>
    <property type="match status" value="1"/>
</dbReference>
<feature type="transmembrane region" description="Helical" evidence="7">
    <location>
        <begin position="139"/>
        <end position="155"/>
    </location>
</feature>
<name>A0ABY3PRY7_9CYAN</name>
<feature type="transmembrane region" description="Helical" evidence="7">
    <location>
        <begin position="103"/>
        <end position="119"/>
    </location>
</feature>
<dbReference type="CDD" id="cd06852">
    <property type="entry name" value="GT_MraY"/>
    <property type="match status" value="1"/>
</dbReference>
<keyword evidence="7" id="KW-0573">Peptidoglycan synthesis</keyword>
<keyword evidence="6 7" id="KW-0472">Membrane</keyword>
<feature type="transmembrane region" description="Helical" evidence="7">
    <location>
        <begin position="75"/>
        <end position="97"/>
    </location>
</feature>
<dbReference type="Proteomes" id="UP001054846">
    <property type="component" value="Chromosome"/>
</dbReference>
<accession>A0ABY3PRY7</accession>
<feature type="transmembrane region" description="Helical" evidence="7">
    <location>
        <begin position="12"/>
        <end position="29"/>
    </location>
</feature>
<comment type="catalytic activity">
    <reaction evidence="7">
        <text>UDP-N-acetyl-alpha-D-muramoyl-L-alanyl-gamma-D-glutamyl-meso-2,6-diaminopimeloyl-D-alanyl-D-alanine + di-trans,octa-cis-undecaprenyl phosphate = di-trans,octa-cis-undecaprenyl diphospho-N-acetyl-alpha-D-muramoyl-L-alanyl-D-glutamyl-meso-2,6-diaminopimeloyl-D-alanyl-D-alanine + UMP</text>
        <dbReference type="Rhea" id="RHEA:28386"/>
        <dbReference type="ChEBI" id="CHEBI:57865"/>
        <dbReference type="ChEBI" id="CHEBI:60392"/>
        <dbReference type="ChEBI" id="CHEBI:61386"/>
        <dbReference type="ChEBI" id="CHEBI:61387"/>
        <dbReference type="EC" id="2.7.8.13"/>
    </reaction>
</comment>
<evidence type="ECO:0000256" key="3">
    <source>
        <dbReference type="ARBA" id="ARBA00022679"/>
    </source>
</evidence>
<feature type="transmembrane region" description="Helical" evidence="7">
    <location>
        <begin position="269"/>
        <end position="293"/>
    </location>
</feature>
<keyword evidence="7" id="KW-1003">Cell membrane</keyword>